<evidence type="ECO:0000313" key="1">
    <source>
        <dbReference type="EMBL" id="SVE26486.1"/>
    </source>
</evidence>
<evidence type="ECO:0008006" key="2">
    <source>
        <dbReference type="Google" id="ProtNLM"/>
    </source>
</evidence>
<feature type="non-terminal residue" evidence="1">
    <location>
        <position position="60"/>
    </location>
</feature>
<sequence length="60" mass="7088">MYEYNCKILRVVDGDTVDVDIDLGFGIWHHKERIRIYGLDAPESRTRDKVEKVFGKYAKQ</sequence>
<name>A0A383C231_9ZZZZ</name>
<dbReference type="EMBL" id="UINC01205350">
    <property type="protein sequence ID" value="SVE26486.1"/>
    <property type="molecule type" value="Genomic_DNA"/>
</dbReference>
<gene>
    <name evidence="1" type="ORF">METZ01_LOCUS479340</name>
</gene>
<dbReference type="InterPro" id="IPR035437">
    <property type="entry name" value="SNase_OB-fold_sf"/>
</dbReference>
<organism evidence="1">
    <name type="scientific">marine metagenome</name>
    <dbReference type="NCBI Taxonomy" id="408172"/>
    <lineage>
        <taxon>unclassified sequences</taxon>
        <taxon>metagenomes</taxon>
        <taxon>ecological metagenomes</taxon>
    </lineage>
</organism>
<protein>
    <recommendedName>
        <fullName evidence="2">TNase-like domain-containing protein</fullName>
    </recommendedName>
</protein>
<accession>A0A383C231</accession>
<dbReference type="Gene3D" id="2.40.50.90">
    <property type="match status" value="1"/>
</dbReference>
<reference evidence="1" key="1">
    <citation type="submission" date="2018-05" db="EMBL/GenBank/DDBJ databases">
        <authorList>
            <person name="Lanie J.A."/>
            <person name="Ng W.-L."/>
            <person name="Kazmierczak K.M."/>
            <person name="Andrzejewski T.M."/>
            <person name="Davidsen T.M."/>
            <person name="Wayne K.J."/>
            <person name="Tettelin H."/>
            <person name="Glass J.I."/>
            <person name="Rusch D."/>
            <person name="Podicherti R."/>
            <person name="Tsui H.-C.T."/>
            <person name="Winkler M.E."/>
        </authorList>
    </citation>
    <scope>NUCLEOTIDE SEQUENCE</scope>
</reference>
<proteinExistence type="predicted"/>
<dbReference type="AlphaFoldDB" id="A0A383C231"/>
<dbReference type="SUPFAM" id="SSF50199">
    <property type="entry name" value="Staphylococcal nuclease"/>
    <property type="match status" value="1"/>
</dbReference>